<name>A0A8I1KE72_9GAMM</name>
<organism evidence="4 5">
    <name type="scientific">Idiomarina abyssalis</name>
    <dbReference type="NCBI Taxonomy" id="86102"/>
    <lineage>
        <taxon>Bacteria</taxon>
        <taxon>Pseudomonadati</taxon>
        <taxon>Pseudomonadota</taxon>
        <taxon>Gammaproteobacteria</taxon>
        <taxon>Alteromonadales</taxon>
        <taxon>Idiomarinaceae</taxon>
        <taxon>Idiomarina</taxon>
    </lineage>
</organism>
<proteinExistence type="predicted"/>
<feature type="transmembrane region" description="Helical" evidence="2">
    <location>
        <begin position="21"/>
        <end position="44"/>
    </location>
</feature>
<feature type="transmembrane region" description="Helical" evidence="2">
    <location>
        <begin position="436"/>
        <end position="459"/>
    </location>
</feature>
<dbReference type="AlphaFoldDB" id="A0A8I1KE72"/>
<evidence type="ECO:0000313" key="6">
    <source>
        <dbReference type="Proteomes" id="UP000655994"/>
    </source>
</evidence>
<dbReference type="EMBL" id="JAEMOS010000020">
    <property type="protein sequence ID" value="MBJ7266738.1"/>
    <property type="molecule type" value="Genomic_DNA"/>
</dbReference>
<protein>
    <submittedName>
        <fullName evidence="4">Uncharacterized protein</fullName>
    </submittedName>
</protein>
<gene>
    <name evidence="3" type="ORF">JHC10_07235</name>
    <name evidence="4" type="ORF">JHC11_06615</name>
</gene>
<dbReference type="RefSeq" id="WP_199494335.1">
    <property type="nucleotide sequence ID" value="NZ_DFMD01000047.1"/>
</dbReference>
<keyword evidence="6" id="KW-1185">Reference proteome</keyword>
<reference evidence="4 6" key="1">
    <citation type="submission" date="2020-09" db="EMBL/GenBank/DDBJ databases">
        <title>Draft Genomes of Bacterial Isolates from North Pond Shallow Sediments.</title>
        <authorList>
            <person name="Kiel Reese B."/>
            <person name="Mullis M."/>
            <person name="Weisend R.E."/>
        </authorList>
    </citation>
    <scope>NUCLEOTIDE SEQUENCE</scope>
    <source>
        <strain evidence="4">KJE-2</strain>
        <strain evidence="3 6">KJE-3</strain>
    </source>
</reference>
<evidence type="ECO:0000256" key="1">
    <source>
        <dbReference type="SAM" id="MobiDB-lite"/>
    </source>
</evidence>
<evidence type="ECO:0000256" key="2">
    <source>
        <dbReference type="SAM" id="Phobius"/>
    </source>
</evidence>
<feature type="transmembrane region" description="Helical" evidence="2">
    <location>
        <begin position="50"/>
        <end position="70"/>
    </location>
</feature>
<feature type="transmembrane region" description="Helical" evidence="2">
    <location>
        <begin position="232"/>
        <end position="256"/>
    </location>
</feature>
<feature type="transmembrane region" description="Helical" evidence="2">
    <location>
        <begin position="163"/>
        <end position="186"/>
    </location>
</feature>
<accession>A0A8I1KE72</accession>
<dbReference type="EMBL" id="JAEMOP010000002">
    <property type="protein sequence ID" value="MBJ7315661.1"/>
    <property type="molecule type" value="Genomic_DNA"/>
</dbReference>
<keyword evidence="2" id="KW-0812">Transmembrane</keyword>
<feature type="transmembrane region" description="Helical" evidence="2">
    <location>
        <begin position="392"/>
        <end position="416"/>
    </location>
</feature>
<keyword evidence="2" id="KW-0472">Membrane</keyword>
<keyword evidence="2" id="KW-1133">Transmembrane helix</keyword>
<feature type="transmembrane region" description="Helical" evidence="2">
    <location>
        <begin position="192"/>
        <end position="212"/>
    </location>
</feature>
<evidence type="ECO:0000313" key="5">
    <source>
        <dbReference type="Proteomes" id="UP000621390"/>
    </source>
</evidence>
<feature type="transmembrane region" description="Helical" evidence="2">
    <location>
        <begin position="276"/>
        <end position="298"/>
    </location>
</feature>
<comment type="caution">
    <text evidence="4">The sequence shown here is derived from an EMBL/GenBank/DDBJ whole genome shotgun (WGS) entry which is preliminary data.</text>
</comment>
<dbReference type="Proteomes" id="UP000621390">
    <property type="component" value="Unassembled WGS sequence"/>
</dbReference>
<sequence length="637" mass="70354">MAFDYGSIDLGLKNPFKTEGLVTSVRGVVQSLFGIYLLVAGAGAVKPDAITGWVLAIFGLLLLAGGIKVLSGGIMAMLRYFVGRNHPTSLARNFSKSERSTAQEESRYVAYNDQALEEMLMGRKNSTFIEPKGLLARIAHTVFPKLLFMPYPIRNMAQRLLGAWVRTLTAMVAFGFAAFVSLAGFAGDAGVLAFPVYTVLLTLYIMHVWKAAGQAISRGAEQSIDSMGSGDLVKTIAFALLLPVVVGLVVGWWMNAANLTAAAIEQQFAALPNFHAGWYLLSIFVGAIVCTLVTVVLLKKRLADANPVSEVSELRENWQESVHPKEIFINLDNLVMANRRYREVPNRVYRELDPNLQEQVDGKGAFSGEMIQEVQPRVKPMGLGALFEKSRLVSLLLGNSLFIVGVLFTFFLAYATVDVVKLLDSMNYRLSENTPYADLMALAGVAMTAIHFLLIGYVLRAFARLAANIAHLFYAEIQFESMLIYFKCEGTFTESKISTGAGIHDSTRSENTLVRSSITPWVIVSRIVSTTFAATGMKNLEHPRHILEMHKSDDEMASIRNDVIDFLKDRESIASITSNRDLGNASQIHQLNEQTRAIPASQEKLQQNKPQASDEEAAGYLRQQEELDSNDETEKER</sequence>
<feature type="region of interest" description="Disordered" evidence="1">
    <location>
        <begin position="596"/>
        <end position="637"/>
    </location>
</feature>
<evidence type="ECO:0000313" key="4">
    <source>
        <dbReference type="EMBL" id="MBJ7315661.1"/>
    </source>
</evidence>
<evidence type="ECO:0000313" key="3">
    <source>
        <dbReference type="EMBL" id="MBJ7266738.1"/>
    </source>
</evidence>
<dbReference type="Proteomes" id="UP000655994">
    <property type="component" value="Unassembled WGS sequence"/>
</dbReference>